<protein>
    <submittedName>
        <fullName evidence="1">Uncharacterized protein</fullName>
    </submittedName>
</protein>
<dbReference type="Gramene" id="CDF36004">
    <property type="protein sequence ID" value="CDF36004"/>
    <property type="gene ID" value="CHC_T00004426001"/>
</dbReference>
<dbReference type="RefSeq" id="XP_005715823.1">
    <property type="nucleotide sequence ID" value="XM_005715766.1"/>
</dbReference>
<proteinExistence type="predicted"/>
<organism evidence="1 2">
    <name type="scientific">Chondrus crispus</name>
    <name type="common">Carrageen Irish moss</name>
    <name type="synonym">Polymorpha crispa</name>
    <dbReference type="NCBI Taxonomy" id="2769"/>
    <lineage>
        <taxon>Eukaryota</taxon>
        <taxon>Rhodophyta</taxon>
        <taxon>Florideophyceae</taxon>
        <taxon>Rhodymeniophycidae</taxon>
        <taxon>Gigartinales</taxon>
        <taxon>Gigartinaceae</taxon>
        <taxon>Chondrus</taxon>
    </lineage>
</organism>
<dbReference type="EMBL" id="HG001756">
    <property type="protein sequence ID" value="CDF36004.1"/>
    <property type="molecule type" value="Genomic_DNA"/>
</dbReference>
<evidence type="ECO:0000313" key="2">
    <source>
        <dbReference type="Proteomes" id="UP000012073"/>
    </source>
</evidence>
<dbReference type="Proteomes" id="UP000012073">
    <property type="component" value="Unassembled WGS sequence"/>
</dbReference>
<gene>
    <name evidence="1" type="ORF">CHC_T00004426001</name>
</gene>
<evidence type="ECO:0000313" key="1">
    <source>
        <dbReference type="EMBL" id="CDF36004.1"/>
    </source>
</evidence>
<accession>R7QD79</accession>
<dbReference type="AlphaFoldDB" id="R7QD79"/>
<dbReference type="KEGG" id="ccp:CHC_T00004426001"/>
<reference evidence="2" key="1">
    <citation type="journal article" date="2013" name="Proc. Natl. Acad. Sci. U.S.A.">
        <title>Genome structure and metabolic features in the red seaweed Chondrus crispus shed light on evolution of the Archaeplastida.</title>
        <authorList>
            <person name="Collen J."/>
            <person name="Porcel B."/>
            <person name="Carre W."/>
            <person name="Ball S.G."/>
            <person name="Chaparro C."/>
            <person name="Tonon T."/>
            <person name="Barbeyron T."/>
            <person name="Michel G."/>
            <person name="Noel B."/>
            <person name="Valentin K."/>
            <person name="Elias M."/>
            <person name="Artiguenave F."/>
            <person name="Arun A."/>
            <person name="Aury J.M."/>
            <person name="Barbosa-Neto J.F."/>
            <person name="Bothwell J.H."/>
            <person name="Bouget F.Y."/>
            <person name="Brillet L."/>
            <person name="Cabello-Hurtado F."/>
            <person name="Capella-Gutierrez S."/>
            <person name="Charrier B."/>
            <person name="Cladiere L."/>
            <person name="Cock J.M."/>
            <person name="Coelho S.M."/>
            <person name="Colleoni C."/>
            <person name="Czjzek M."/>
            <person name="Da Silva C."/>
            <person name="Delage L."/>
            <person name="Denoeud F."/>
            <person name="Deschamps P."/>
            <person name="Dittami S.M."/>
            <person name="Gabaldon T."/>
            <person name="Gachon C.M."/>
            <person name="Groisillier A."/>
            <person name="Herve C."/>
            <person name="Jabbari K."/>
            <person name="Katinka M."/>
            <person name="Kloareg B."/>
            <person name="Kowalczyk N."/>
            <person name="Labadie K."/>
            <person name="Leblanc C."/>
            <person name="Lopez P.J."/>
            <person name="McLachlan D.H."/>
            <person name="Meslet-Cladiere L."/>
            <person name="Moustafa A."/>
            <person name="Nehr Z."/>
            <person name="Nyvall Collen P."/>
            <person name="Panaud O."/>
            <person name="Partensky F."/>
            <person name="Poulain J."/>
            <person name="Rensing S.A."/>
            <person name="Rousvoal S."/>
            <person name="Samson G."/>
            <person name="Symeonidi A."/>
            <person name="Weissenbach J."/>
            <person name="Zambounis A."/>
            <person name="Wincker P."/>
            <person name="Boyen C."/>
        </authorList>
    </citation>
    <scope>NUCLEOTIDE SEQUENCE [LARGE SCALE GENOMIC DNA]</scope>
    <source>
        <strain evidence="2">cv. Stackhouse</strain>
    </source>
</reference>
<dbReference type="GeneID" id="17323539"/>
<keyword evidence="2" id="KW-1185">Reference proteome</keyword>
<name>R7QD79_CHOCR</name>
<sequence length="71" mass="7863">MRMRVAAVLYDISASLRCAASRTVHGRRLDMTMDLSTRRVGSALANMRRRAMSIATLPMVERGAVEKLGRA</sequence>